<dbReference type="AlphaFoldDB" id="A0A9N7CH06"/>
<geneLocation type="plasmid" evidence="3">
    <name>pkna01</name>
</geneLocation>
<keyword evidence="1" id="KW-0812">Transmembrane</keyword>
<feature type="transmembrane region" description="Helical" evidence="1">
    <location>
        <begin position="487"/>
        <end position="513"/>
    </location>
</feature>
<dbReference type="Proteomes" id="UP000189683">
    <property type="component" value="Plasmid pKNA01"/>
</dbReference>
<evidence type="ECO:0008006" key="4">
    <source>
        <dbReference type="Google" id="ProtNLM"/>
    </source>
</evidence>
<dbReference type="NCBIfam" id="TIGR04346">
    <property type="entry name" value="DotA_TraY"/>
    <property type="match status" value="1"/>
</dbReference>
<feature type="transmembrane region" description="Helical" evidence="1">
    <location>
        <begin position="609"/>
        <end position="626"/>
    </location>
</feature>
<evidence type="ECO:0000313" key="3">
    <source>
        <dbReference type="Proteomes" id="UP000189683"/>
    </source>
</evidence>
<organism evidence="2 3">
    <name type="scientific">Komagataeibacter nataicola</name>
    <dbReference type="NCBI Taxonomy" id="265960"/>
    <lineage>
        <taxon>Bacteria</taxon>
        <taxon>Pseudomonadati</taxon>
        <taxon>Pseudomonadota</taxon>
        <taxon>Alphaproteobacteria</taxon>
        <taxon>Acetobacterales</taxon>
        <taxon>Acetobacteraceae</taxon>
        <taxon>Komagataeibacter</taxon>
    </lineage>
</organism>
<sequence>MQFSTATKNDSPGKFVDNILGHKNGTMVTPSNTSGTAFTYLLGDINAFVFFCAMMSFTYFTIIGIAQTAHDGKVLGQEWNTMWAPIRVCWGIAFLPPIPGSQAGLSLGQYSIMSLWIGGQNFGTYLAKQGIEYATNLRNTTSGTQSGLKNTGNQDFGGQKLVHEVIESELCYQAYKTQITNQYGSNASNYIAQVTQQPDIKGQATTDGKETEWDYGDCGKITVGSTATVAQFGSLSSSDTDAIKQQQTDMQTFITARNQALSSLIQSVRSSQQIQAMVQSSTPGGDANTAKFPTNLTSGYGNLADSYNATVLKAATTLDVALNGNAYKRMESGLDTYGWPFLGAYFVDLAASSQHVANIVNSAPVDTSIKLTSYENVPGWKQYVEFIENRFENEWTQENEKPTALTGADFATTKSNTDGITGKSFSLMNKAINYVSTKIINSFTDSSDKDPITEMMWWGNTIIGIGNGIIAMAFAAGILSIPSFGLYIVGVGVFISPIVFGLYALGILTAFIMPMLAAMYVFYSFIACCKFAIEAMMAAPLWSFTFVRLDGQELIHQVSKAGIMLVANLAMRPAFSVIGFFAIFYIAPFLMSCVDNYFATIFIAQEGSSLGGVFTIMAGVTMLMYLKYQVIIQSINGITDYQAHVFTWIGAHARNYGEAENSAKFAGVMYNTSGKSNELNKLVHKHPKKGGGSVKGG</sequence>
<evidence type="ECO:0000313" key="2">
    <source>
        <dbReference type="EMBL" id="AQU89199.1"/>
    </source>
</evidence>
<name>A0A9N7CH06_9PROT</name>
<keyword evidence="2" id="KW-0614">Plasmid</keyword>
<keyword evidence="1" id="KW-1133">Transmembrane helix</keyword>
<dbReference type="EMBL" id="CP019876">
    <property type="protein sequence ID" value="AQU89199.1"/>
    <property type="molecule type" value="Genomic_DNA"/>
</dbReference>
<reference evidence="2 3" key="1">
    <citation type="submission" date="2017-02" db="EMBL/GenBank/DDBJ databases">
        <title>zhang.</title>
        <authorList>
            <person name="Zhang H."/>
        </authorList>
    </citation>
    <scope>NUCLEOTIDE SEQUENCE [LARGE SCALE GENOMIC DNA]</scope>
    <source>
        <strain evidence="2 3">RZS01</strain>
        <plasmid evidence="3">pkna01</plasmid>
    </source>
</reference>
<accession>A0A9N7CH06</accession>
<feature type="transmembrane region" description="Helical" evidence="1">
    <location>
        <begin position="457"/>
        <end position="481"/>
    </location>
</feature>
<protein>
    <recommendedName>
        <fullName evidence="4">Conjugal transfer protein TraY</fullName>
    </recommendedName>
</protein>
<dbReference type="KEGG" id="kna:B0W47_16585"/>
<feature type="transmembrane region" description="Helical" evidence="1">
    <location>
        <begin position="520"/>
        <end position="542"/>
    </location>
</feature>
<feature type="transmembrane region" description="Helical" evidence="1">
    <location>
        <begin position="45"/>
        <end position="66"/>
    </location>
</feature>
<evidence type="ECO:0000256" key="1">
    <source>
        <dbReference type="SAM" id="Phobius"/>
    </source>
</evidence>
<feature type="transmembrane region" description="Helical" evidence="1">
    <location>
        <begin position="578"/>
        <end position="603"/>
    </location>
</feature>
<dbReference type="InterPro" id="IPR027628">
    <property type="entry name" value="DotA_TraY"/>
</dbReference>
<keyword evidence="1" id="KW-0472">Membrane</keyword>
<gene>
    <name evidence="2" type="ORF">B0W47_16585</name>
</gene>
<proteinExistence type="predicted"/>